<dbReference type="PANTHER" id="PTHR10696:SF54">
    <property type="entry name" value="FAMILY OXIDOREDUCTASE, PUTATIVE (AFU_ORTHOLOGUE AFUA_4G13850)-RELATED"/>
    <property type="match status" value="1"/>
</dbReference>
<dbReference type="AlphaFoldDB" id="A0AAW0CAM1"/>
<gene>
    <name evidence="3" type="ORF">R3P38DRAFT_607204</name>
</gene>
<comment type="caution">
    <text evidence="3">The sequence shown here is derived from an EMBL/GenBank/DDBJ whole genome shotgun (WGS) entry which is preliminary data.</text>
</comment>
<dbReference type="Proteomes" id="UP001362999">
    <property type="component" value="Unassembled WGS sequence"/>
</dbReference>
<accession>A0AAW0CAM1</accession>
<dbReference type="PANTHER" id="PTHR10696">
    <property type="entry name" value="GAMMA-BUTYROBETAINE HYDROXYLASE-RELATED"/>
    <property type="match status" value="1"/>
</dbReference>
<proteinExistence type="predicted"/>
<dbReference type="InterPro" id="IPR042098">
    <property type="entry name" value="TauD-like_sf"/>
</dbReference>
<name>A0AAW0CAM1_9AGAR</name>
<evidence type="ECO:0000313" key="4">
    <source>
        <dbReference type="Proteomes" id="UP001362999"/>
    </source>
</evidence>
<dbReference type="InterPro" id="IPR050411">
    <property type="entry name" value="AlphaKG_dependent_hydroxylases"/>
</dbReference>
<evidence type="ECO:0000313" key="3">
    <source>
        <dbReference type="EMBL" id="KAK7035824.1"/>
    </source>
</evidence>
<evidence type="ECO:0000256" key="1">
    <source>
        <dbReference type="ARBA" id="ARBA00023002"/>
    </source>
</evidence>
<reference evidence="3 4" key="1">
    <citation type="journal article" date="2024" name="J Genomics">
        <title>Draft genome sequencing and assembly of Favolaschia claudopus CIRM-BRFM 2984 isolated from oak limbs.</title>
        <authorList>
            <person name="Navarro D."/>
            <person name="Drula E."/>
            <person name="Chaduli D."/>
            <person name="Cazenave R."/>
            <person name="Ahrendt S."/>
            <person name="Wang J."/>
            <person name="Lipzen A."/>
            <person name="Daum C."/>
            <person name="Barry K."/>
            <person name="Grigoriev I.V."/>
            <person name="Favel A."/>
            <person name="Rosso M.N."/>
            <person name="Martin F."/>
        </authorList>
    </citation>
    <scope>NUCLEOTIDE SEQUENCE [LARGE SCALE GENOMIC DNA]</scope>
    <source>
        <strain evidence="3 4">CIRM-BRFM 2984</strain>
    </source>
</reference>
<sequence>MSATQTVTQTVADTFPTTLCVGQPDIVYHPDEGKFRARTARRLAADPALPQRSLPDNFPPQVDGPIVWEGKDWKDESQWVYNLTDEQLAEIDRALAHFDSLDKPLGYINKETFPLPTLSAELWKLAEVLYNGRGFFVLREIPIDKYSRRELAIIYAGLSSHVGSGRGRQDATNAVLAHIKDLRATHAHEKGGIGNAAYTTDKQVFHTDIGDLIALLSIQTSAHGGVSRLSSAGRVYNEIAKTRPDLITVMKDNWPLDRFGANPGYVERPVLYNEDGHIVIQYSRRQFVGYNAQVRSANIPPITEAQAEALDMIHFYAEKYSLELNFKKGDIQYINSMGLLHARDAFTDDEEHTRHLVRLWLRNDELAWKTPKPLEETWKKLYSVPPEDQRFPLEPEIRRTAGGATK</sequence>
<protein>
    <submittedName>
        <fullName evidence="3">Clavaminate synthase-like protein</fullName>
    </submittedName>
</protein>
<keyword evidence="1" id="KW-0560">Oxidoreductase</keyword>
<dbReference type="GO" id="GO:0016491">
    <property type="term" value="F:oxidoreductase activity"/>
    <property type="evidence" value="ECO:0007669"/>
    <property type="project" value="UniProtKB-KW"/>
</dbReference>
<evidence type="ECO:0000259" key="2">
    <source>
        <dbReference type="Pfam" id="PF02668"/>
    </source>
</evidence>
<dbReference type="Gene3D" id="3.60.130.10">
    <property type="entry name" value="Clavaminate synthase-like"/>
    <property type="match status" value="1"/>
</dbReference>
<dbReference type="EMBL" id="JAWWNJ010000019">
    <property type="protein sequence ID" value="KAK7035824.1"/>
    <property type="molecule type" value="Genomic_DNA"/>
</dbReference>
<dbReference type="InterPro" id="IPR003819">
    <property type="entry name" value="TauD/TfdA-like"/>
</dbReference>
<dbReference type="Pfam" id="PF02668">
    <property type="entry name" value="TauD"/>
    <property type="match status" value="1"/>
</dbReference>
<feature type="domain" description="TauD/TfdA-like" evidence="2">
    <location>
        <begin position="103"/>
        <end position="360"/>
    </location>
</feature>
<dbReference type="SUPFAM" id="SSF51197">
    <property type="entry name" value="Clavaminate synthase-like"/>
    <property type="match status" value="1"/>
</dbReference>
<organism evidence="3 4">
    <name type="scientific">Favolaschia claudopus</name>
    <dbReference type="NCBI Taxonomy" id="2862362"/>
    <lineage>
        <taxon>Eukaryota</taxon>
        <taxon>Fungi</taxon>
        <taxon>Dikarya</taxon>
        <taxon>Basidiomycota</taxon>
        <taxon>Agaricomycotina</taxon>
        <taxon>Agaricomycetes</taxon>
        <taxon>Agaricomycetidae</taxon>
        <taxon>Agaricales</taxon>
        <taxon>Marasmiineae</taxon>
        <taxon>Mycenaceae</taxon>
        <taxon>Favolaschia</taxon>
    </lineage>
</organism>
<keyword evidence="4" id="KW-1185">Reference proteome</keyword>